<dbReference type="SUPFAM" id="SSF111278">
    <property type="entry name" value="SSo0622-like"/>
    <property type="match status" value="1"/>
</dbReference>
<reference evidence="11" key="2">
    <citation type="journal article" date="2020" name="Data Brief">
        <title>Transcriptome dataset of Babesia bovis life stages within vertebrate and invertebrate hosts.</title>
        <authorList>
            <person name="Ueti M.W."/>
            <person name="Johnson W.C."/>
            <person name="Kappmeyer L.S."/>
            <person name="Herndon D.R."/>
            <person name="Mousel M.R."/>
            <person name="Reif K.E."/>
            <person name="Taus N.S."/>
            <person name="Ifeonu O.O."/>
            <person name="Silva J.C."/>
            <person name="Suarez C.E."/>
            <person name="Brayton K.A."/>
        </authorList>
    </citation>
    <scope>NUCLEOTIDE SEQUENCE [LARGE SCALE GENOMIC DNA]</scope>
</reference>
<accession>A7AUR3</accession>
<reference evidence="10 11" key="1">
    <citation type="journal article" date="2007" name="PLoS Pathog.">
        <title>Genome sequence of Babesia bovis and comparative analysis of apicomplexan hemoprotozoa.</title>
        <authorList>
            <person name="Brayton K.A."/>
            <person name="Lau A.O.T."/>
            <person name="Herndon D.R."/>
            <person name="Hannick L."/>
            <person name="Kappmeyer L.S."/>
            <person name="Berens S.J."/>
            <person name="Bidwell S.L."/>
            <person name="Brown W.C."/>
            <person name="Crabtree J."/>
            <person name="Fadrosh D."/>
            <person name="Feldblum T."/>
            <person name="Forberger H.A."/>
            <person name="Haas B.J."/>
            <person name="Howell J.M."/>
            <person name="Khouri H."/>
            <person name="Koo H."/>
            <person name="Mann D.J."/>
            <person name="Norimine J."/>
            <person name="Paulsen I.T."/>
            <person name="Radune D."/>
            <person name="Ren Q."/>
            <person name="Smith R.K. Jr."/>
            <person name="Suarez C.E."/>
            <person name="White O."/>
            <person name="Wortman J.R."/>
            <person name="Knowles D.P. Jr."/>
            <person name="McElwain T.F."/>
            <person name="Nene V.M."/>
        </authorList>
    </citation>
    <scope>NUCLEOTIDE SEQUENCE [LARGE SCALE GENOMIC DNA]</scope>
    <source>
        <strain evidence="10">T2Bo</strain>
    </source>
</reference>
<comment type="catalytic activity">
    <reaction evidence="8">
        <text>4-demethyl-7-[(3S)-3-amino-3-carboxypropyl]wyosine(37) in tRNA(Phe) + S-adenosyl-L-methionine = 7-[(3S)-3-amino-3-carboxypropyl]wyosine(37) in tRNA(Phe) + S-adenosyl-L-homocysteine + H(+)</text>
        <dbReference type="Rhea" id="RHEA:36635"/>
        <dbReference type="Rhea" id="RHEA-COMP:10378"/>
        <dbReference type="Rhea" id="RHEA-COMP:10379"/>
        <dbReference type="ChEBI" id="CHEBI:15378"/>
        <dbReference type="ChEBI" id="CHEBI:57856"/>
        <dbReference type="ChEBI" id="CHEBI:59789"/>
        <dbReference type="ChEBI" id="CHEBI:73543"/>
        <dbReference type="ChEBI" id="CHEBI:73550"/>
        <dbReference type="EC" id="2.1.1.282"/>
    </reaction>
</comment>
<dbReference type="OMA" id="FLYTSHC"/>
<evidence type="ECO:0000256" key="1">
    <source>
        <dbReference type="ARBA" id="ARBA00008569"/>
    </source>
</evidence>
<dbReference type="EC" id="2.1.1.282" evidence="2"/>
<comment type="caution">
    <text evidence="10">The sequence shown here is derived from an EMBL/GenBank/DDBJ whole genome shotgun (WGS) entry which is preliminary data.</text>
</comment>
<dbReference type="Pfam" id="PF02676">
    <property type="entry name" value="TYW3"/>
    <property type="match status" value="1"/>
</dbReference>
<dbReference type="GO" id="GO:0008168">
    <property type="term" value="F:methyltransferase activity"/>
    <property type="evidence" value="ECO:0007669"/>
    <property type="project" value="UniProtKB-KW"/>
</dbReference>
<evidence type="ECO:0000256" key="2">
    <source>
        <dbReference type="ARBA" id="ARBA00012750"/>
    </source>
</evidence>
<dbReference type="InterPro" id="IPR003827">
    <property type="entry name" value="tRNA_yW-synthesising"/>
</dbReference>
<dbReference type="PANTHER" id="PTHR48418:SF1">
    <property type="entry name" value="TRNA WYBUTOSINE-SYNTHESIZING PROTEIN 3"/>
    <property type="match status" value="1"/>
</dbReference>
<gene>
    <name evidence="10" type="ORF">BBOV_II007240</name>
</gene>
<dbReference type="Proteomes" id="UP000002173">
    <property type="component" value="Unassembled WGS sequence"/>
</dbReference>
<evidence type="ECO:0000256" key="7">
    <source>
        <dbReference type="ARBA" id="ARBA00030554"/>
    </source>
</evidence>
<organism evidence="10 11">
    <name type="scientific">Babesia bovis</name>
    <dbReference type="NCBI Taxonomy" id="5865"/>
    <lineage>
        <taxon>Eukaryota</taxon>
        <taxon>Sar</taxon>
        <taxon>Alveolata</taxon>
        <taxon>Apicomplexa</taxon>
        <taxon>Aconoidasida</taxon>
        <taxon>Piroplasmida</taxon>
        <taxon>Babesiidae</taxon>
        <taxon>Babesia</taxon>
    </lineage>
</organism>
<keyword evidence="4" id="KW-0808">Transferase</keyword>
<dbReference type="AlphaFoldDB" id="A7AUR3"/>
<keyword evidence="11" id="KW-1185">Reference proteome</keyword>
<dbReference type="eggNOG" id="KOG1228">
    <property type="taxonomic scope" value="Eukaryota"/>
</dbReference>
<comment type="similarity">
    <text evidence="1">Belongs to the TYW3 family.</text>
</comment>
<dbReference type="GO" id="GO:0032259">
    <property type="term" value="P:methylation"/>
    <property type="evidence" value="ECO:0007669"/>
    <property type="project" value="UniProtKB-KW"/>
</dbReference>
<proteinExistence type="inferred from homology"/>
<dbReference type="RefSeq" id="XP_001610242.1">
    <property type="nucleotide sequence ID" value="XM_001610192.1"/>
</dbReference>
<evidence type="ECO:0000313" key="11">
    <source>
        <dbReference type="Proteomes" id="UP000002173"/>
    </source>
</evidence>
<reference evidence="11" key="3">
    <citation type="journal article" date="2021" name="Int. J. Parasitol.">
        <title>Comparative analysis of gene expression between Babesia bovis blood stages and kinetes allowed by improved genome annotation.</title>
        <authorList>
            <person name="Ueti M.W."/>
            <person name="Johnson W.C."/>
            <person name="Kappmeyer L.S."/>
            <person name="Herndon D.R."/>
            <person name="Mousel M.R."/>
            <person name="Reif K.E."/>
            <person name="Taus N.S."/>
            <person name="Ifeonu O.O."/>
            <person name="Silva J.C."/>
            <person name="Suarez C.E."/>
            <person name="Brayton K.A."/>
        </authorList>
    </citation>
    <scope>NUCLEOTIDE SEQUENCE [LARGE SCALE GENOMIC DNA]</scope>
</reference>
<sequence length="514" mass="57618">MRVIPDKVAEILGDERLELVYAGTEDAVKDSCATLRRNAQGLLDSVESRDPAVWKIYRNITFVVDHFKQGSGANRKEWIESMSALDTDIPLDPGIRDYINGKVLSDHDRLDRSVKGSVDVMLIPLLRLILRTGRFASTSCCSGRVVLFESNADHASSLTKRSTDFGRAGRFLYTSHCHVTGDEVTRAQESVDAMVNSKGDCYHRDAVEPIEPFDPGYHINQCDVILKFESFLIHVESNTLDDGMELLNLARQCGLKQSGIISGSRRVIVSIRGSYGLEAPIAVRSYGVLRERDSTLGSMEPGRLENQVDTTWLVTDEYFRYLIATCNRKFNSNIRQMLRFYWNCVQHFGIDIRTPFSIPYVSATLGSSTSDECSRLLRSKEFNNRERGANRSTSVSTLDTDRGTGMFVAVNKAMSIKQVKTHLEQMKIYDKSRKIVFVPPIQEVGHNRADCGSDMTDRNPGLLIPGDILNQNAVALLPIKNINDAILNEALVDFIYSDDLVITNGSFIHRLETD</sequence>
<dbReference type="EMBL" id="AAXT01000003">
    <property type="protein sequence ID" value="EDO06674.1"/>
    <property type="molecule type" value="Genomic_DNA"/>
</dbReference>
<evidence type="ECO:0000256" key="3">
    <source>
        <dbReference type="ARBA" id="ARBA00022603"/>
    </source>
</evidence>
<evidence type="ECO:0000256" key="5">
    <source>
        <dbReference type="ARBA" id="ARBA00022691"/>
    </source>
</evidence>
<protein>
    <recommendedName>
        <fullName evidence="2">tRNA(Phe) 7-[(3-amino-3-carboxypropyl)-4-demethylwyosine(37)-N(4)]-methyltransferase</fullName>
        <ecNumber evidence="2">2.1.1.282</ecNumber>
    </recommendedName>
    <alternativeName>
        <fullName evidence="7">tRNA(Phe) 7-((3-amino-3-carboxypropyl)-4-demethylwyosine(37)-N(4))-methyltransferase</fullName>
    </alternativeName>
</protein>
<keyword evidence="6" id="KW-0819">tRNA processing</keyword>
<dbReference type="GO" id="GO:0008033">
    <property type="term" value="P:tRNA processing"/>
    <property type="evidence" value="ECO:0007669"/>
    <property type="project" value="UniProtKB-KW"/>
</dbReference>
<dbReference type="GeneID" id="5478476"/>
<name>A7AUR3_BABBO</name>
<evidence type="ECO:0000256" key="6">
    <source>
        <dbReference type="ARBA" id="ARBA00022694"/>
    </source>
</evidence>
<dbReference type="InParanoid" id="A7AUR3"/>
<feature type="domain" description="tRNA wybutosine-synthesizing protein" evidence="9">
    <location>
        <begin position="108"/>
        <end position="341"/>
    </location>
</feature>
<dbReference type="Gene3D" id="3.30.1960.10">
    <property type="entry name" value="tRNA wybutosine-synthesizing-like"/>
    <property type="match status" value="1"/>
</dbReference>
<evidence type="ECO:0000256" key="8">
    <source>
        <dbReference type="ARBA" id="ARBA00049202"/>
    </source>
</evidence>
<dbReference type="PANTHER" id="PTHR48418">
    <property type="entry name" value="TRNA WYBUTOSINE-SYNTHESIZING PROTEIN 3"/>
    <property type="match status" value="1"/>
</dbReference>
<dbReference type="VEuPathDB" id="PiroplasmaDB:BBOV_II007240"/>
<dbReference type="KEGG" id="bbo:BBOV_II007240"/>
<dbReference type="InterPro" id="IPR036602">
    <property type="entry name" value="tRNA_yW-synthesising-like_sf"/>
</dbReference>
<keyword evidence="5" id="KW-0949">S-adenosyl-L-methionine</keyword>
<evidence type="ECO:0000256" key="4">
    <source>
        <dbReference type="ARBA" id="ARBA00022679"/>
    </source>
</evidence>
<keyword evidence="3" id="KW-0489">Methyltransferase</keyword>
<evidence type="ECO:0000313" key="10">
    <source>
        <dbReference type="EMBL" id="EDO06674.1"/>
    </source>
</evidence>
<dbReference type="STRING" id="5865.A7AUR3"/>
<evidence type="ECO:0000259" key="9">
    <source>
        <dbReference type="Pfam" id="PF02676"/>
    </source>
</evidence>